<sequence length="121" mass="13467">MNRHSTVVILAWLGLLAIAVMTLSPIGLRPHMPVSVNAERAMAFMVVGFLFAVAYPRHIWFAALIVLTGAFGLEILQELRPDRHGRFRDAMWKSVGASIGLCLGWFAVTVLPNLRRLITSR</sequence>
<evidence type="ECO:0000256" key="1">
    <source>
        <dbReference type="SAM" id="Phobius"/>
    </source>
</evidence>
<organism evidence="3 4">
    <name type="scientific">Candidatus Devosia phytovorans</name>
    <dbReference type="NCBI Taxonomy" id="3121372"/>
    <lineage>
        <taxon>Bacteria</taxon>
        <taxon>Pseudomonadati</taxon>
        <taxon>Pseudomonadota</taxon>
        <taxon>Alphaproteobacteria</taxon>
        <taxon>Hyphomicrobiales</taxon>
        <taxon>Devosiaceae</taxon>
        <taxon>Devosia</taxon>
    </lineage>
</organism>
<evidence type="ECO:0000313" key="4">
    <source>
        <dbReference type="Proteomes" id="UP001217476"/>
    </source>
</evidence>
<feature type="transmembrane region" description="Helical" evidence="1">
    <location>
        <begin position="7"/>
        <end position="28"/>
    </location>
</feature>
<evidence type="ECO:0000313" key="3">
    <source>
        <dbReference type="EMBL" id="WEK03703.1"/>
    </source>
</evidence>
<dbReference type="PIRSF" id="PIRSF033367">
    <property type="entry name" value="UCP033367_VanZ"/>
    <property type="match status" value="1"/>
</dbReference>
<feature type="transmembrane region" description="Helical" evidence="1">
    <location>
        <begin position="34"/>
        <end position="52"/>
    </location>
</feature>
<keyword evidence="1" id="KW-0812">Transmembrane</keyword>
<protein>
    <submittedName>
        <fullName evidence="3">VanZ family protein</fullName>
    </submittedName>
</protein>
<feature type="transmembrane region" description="Helical" evidence="1">
    <location>
        <begin position="96"/>
        <end position="114"/>
    </location>
</feature>
<accession>A0AAJ5VRY5</accession>
<name>A0AAJ5VRY5_9HYPH</name>
<reference evidence="3" key="1">
    <citation type="submission" date="2023-03" db="EMBL/GenBank/DDBJ databases">
        <title>Andean soil-derived lignocellulolytic bacterial consortium as a source of novel taxa and putative plastic-active enzymes.</title>
        <authorList>
            <person name="Diaz-Garcia L."/>
            <person name="Chuvochina M."/>
            <person name="Feuerriegel G."/>
            <person name="Bunk B."/>
            <person name="Sproer C."/>
            <person name="Streit W.R."/>
            <person name="Rodriguez L.M."/>
            <person name="Overmann J."/>
            <person name="Jimenez D.J."/>
        </authorList>
    </citation>
    <scope>NUCLEOTIDE SEQUENCE</scope>
    <source>
        <strain evidence="3">MAG 4196</strain>
    </source>
</reference>
<feature type="transmembrane region" description="Helical" evidence="1">
    <location>
        <begin position="59"/>
        <end position="76"/>
    </location>
</feature>
<feature type="domain" description="VanZ-like" evidence="2">
    <location>
        <begin position="38"/>
        <end position="105"/>
    </location>
</feature>
<dbReference type="EMBL" id="CP119312">
    <property type="protein sequence ID" value="WEK03703.1"/>
    <property type="molecule type" value="Genomic_DNA"/>
</dbReference>
<evidence type="ECO:0000259" key="2">
    <source>
        <dbReference type="Pfam" id="PF04892"/>
    </source>
</evidence>
<dbReference type="InterPro" id="IPR017015">
    <property type="entry name" value="UCP033367_VanZ"/>
</dbReference>
<dbReference type="Pfam" id="PF04892">
    <property type="entry name" value="VanZ"/>
    <property type="match status" value="1"/>
</dbReference>
<dbReference type="Proteomes" id="UP001217476">
    <property type="component" value="Chromosome"/>
</dbReference>
<dbReference type="AlphaFoldDB" id="A0AAJ5VRY5"/>
<gene>
    <name evidence="3" type="ORF">P0Y65_16120</name>
</gene>
<keyword evidence="1" id="KW-0472">Membrane</keyword>
<proteinExistence type="predicted"/>
<keyword evidence="1" id="KW-1133">Transmembrane helix</keyword>
<dbReference type="InterPro" id="IPR006976">
    <property type="entry name" value="VanZ-like"/>
</dbReference>